<organism evidence="2 3">
    <name type="scientific">Hirundo rustica rustica</name>
    <dbReference type="NCBI Taxonomy" id="333673"/>
    <lineage>
        <taxon>Eukaryota</taxon>
        <taxon>Metazoa</taxon>
        <taxon>Chordata</taxon>
        <taxon>Craniata</taxon>
        <taxon>Vertebrata</taxon>
        <taxon>Euteleostomi</taxon>
        <taxon>Archelosauria</taxon>
        <taxon>Archosauria</taxon>
        <taxon>Dinosauria</taxon>
        <taxon>Saurischia</taxon>
        <taxon>Theropoda</taxon>
        <taxon>Coelurosauria</taxon>
        <taxon>Aves</taxon>
        <taxon>Neognathae</taxon>
        <taxon>Neoaves</taxon>
        <taxon>Telluraves</taxon>
        <taxon>Australaves</taxon>
        <taxon>Passeriformes</taxon>
        <taxon>Sylvioidea</taxon>
        <taxon>Hirundinidae</taxon>
        <taxon>Hirundo</taxon>
    </lineage>
</organism>
<gene>
    <name evidence="2" type="ORF">DUI87_29865</name>
</gene>
<accession>A0A3M0IYL3</accession>
<feature type="compositionally biased region" description="Polar residues" evidence="1">
    <location>
        <begin position="73"/>
        <end position="88"/>
    </location>
</feature>
<feature type="region of interest" description="Disordered" evidence="1">
    <location>
        <begin position="57"/>
        <end position="97"/>
    </location>
</feature>
<dbReference type="EMBL" id="QRBI01000208">
    <property type="protein sequence ID" value="RMB93638.1"/>
    <property type="molecule type" value="Genomic_DNA"/>
</dbReference>
<evidence type="ECO:0000313" key="3">
    <source>
        <dbReference type="Proteomes" id="UP000269221"/>
    </source>
</evidence>
<name>A0A3M0IYL3_HIRRU</name>
<dbReference type="AlphaFoldDB" id="A0A3M0IYL3"/>
<sequence length="210" mass="23043">MSGLLRRRQKRKAKETEAQKDEGTCPRSPERPVAEPENKSVRIQSWFLGHSVPSGKQFGSLLPPPRLSAKPRTPTSQPCQGVNLSTNKGPPKTCSGPSAIDRDSWTSMLAFWVDVEKLDTGVQNLMLKVTNSERPLGLRMSLSGKRLSPITSPVCIGLGHFTNTEKTILPQHKRGEPQFVLAHELLCACNPFSPDPSTTPAIPVTMQQPD</sequence>
<keyword evidence="3" id="KW-1185">Reference proteome</keyword>
<proteinExistence type="predicted"/>
<evidence type="ECO:0000256" key="1">
    <source>
        <dbReference type="SAM" id="MobiDB-lite"/>
    </source>
</evidence>
<comment type="caution">
    <text evidence="2">The sequence shown here is derived from an EMBL/GenBank/DDBJ whole genome shotgun (WGS) entry which is preliminary data.</text>
</comment>
<feature type="region of interest" description="Disordered" evidence="1">
    <location>
        <begin position="1"/>
        <end position="39"/>
    </location>
</feature>
<evidence type="ECO:0000313" key="2">
    <source>
        <dbReference type="EMBL" id="RMB93638.1"/>
    </source>
</evidence>
<feature type="compositionally biased region" description="Basic and acidic residues" evidence="1">
    <location>
        <begin position="14"/>
        <end position="39"/>
    </location>
</feature>
<protein>
    <submittedName>
        <fullName evidence="2">Uncharacterized protein</fullName>
    </submittedName>
</protein>
<dbReference type="Proteomes" id="UP000269221">
    <property type="component" value="Unassembled WGS sequence"/>
</dbReference>
<reference evidence="2 3" key="1">
    <citation type="submission" date="2018-07" db="EMBL/GenBank/DDBJ databases">
        <title>A high quality draft genome assembly of the barn swallow (H. rustica rustica).</title>
        <authorList>
            <person name="Formenti G."/>
            <person name="Chiara M."/>
            <person name="Poveda L."/>
            <person name="Francoijs K.-J."/>
            <person name="Bonisoli-Alquati A."/>
            <person name="Canova L."/>
            <person name="Gianfranceschi L."/>
            <person name="Horner D.S."/>
            <person name="Saino N."/>
        </authorList>
    </citation>
    <scope>NUCLEOTIDE SEQUENCE [LARGE SCALE GENOMIC DNA]</scope>
    <source>
        <strain evidence="2">Chelidonia</strain>
        <tissue evidence="2">Blood</tissue>
    </source>
</reference>
<feature type="compositionally biased region" description="Basic residues" evidence="1">
    <location>
        <begin position="1"/>
        <end position="13"/>
    </location>
</feature>